<dbReference type="RefSeq" id="WP_337333589.1">
    <property type="nucleotide sequence ID" value="NZ_JBBDGM010000021.1"/>
</dbReference>
<dbReference type="Proteomes" id="UP001371224">
    <property type="component" value="Unassembled WGS sequence"/>
</dbReference>
<evidence type="ECO:0000256" key="5">
    <source>
        <dbReference type="ARBA" id="ARBA00023136"/>
    </source>
</evidence>
<reference evidence="7 8" key="1">
    <citation type="submission" date="2024-02" db="EMBL/GenBank/DDBJ databases">
        <authorList>
            <person name="Saticioglu I.B."/>
        </authorList>
    </citation>
    <scope>NUCLEOTIDE SEQUENCE [LARGE SCALE GENOMIC DNA]</scope>
    <source>
        <strain evidence="7 8">Mu-80</strain>
    </source>
</reference>
<evidence type="ECO:0000256" key="6">
    <source>
        <dbReference type="SAM" id="Phobius"/>
    </source>
</evidence>
<sequence length="300" mass="32755">MPPIDQWVAFEPLAGSPVAIAALLLAALYLRGAIWMWRHGRRWAIARTASFLIGCALIFAVTTFGVNRLATESITALVFQQITLLTVVPPLLIAGSPGRLLLRSTPHTGLGRLVLRAAHAGLRSPFWSAALHPVVAIVTAMLLYPVLYLTDAISVVMRVPFGHDALLFVVLVLGVVAATPLWSSDPLPRVPSFAARFVDIAVEIQIHAVFGLILLRTSTPLFSAYANPAGGHDPILDQAIAGALVWTYAELPLFVVLIVCLSRWRAREVRTSRQRQKVEDAELDSYNEYLASLSRGRNRS</sequence>
<accession>A0ABU8LG12</accession>
<evidence type="ECO:0000313" key="8">
    <source>
        <dbReference type="Proteomes" id="UP001371224"/>
    </source>
</evidence>
<organism evidence="7 8">
    <name type="scientific">Microbacterium bandirmense</name>
    <dbReference type="NCBI Taxonomy" id="3122050"/>
    <lineage>
        <taxon>Bacteria</taxon>
        <taxon>Bacillati</taxon>
        <taxon>Actinomycetota</taxon>
        <taxon>Actinomycetes</taxon>
        <taxon>Micrococcales</taxon>
        <taxon>Microbacteriaceae</taxon>
        <taxon>Microbacterium</taxon>
    </lineage>
</organism>
<evidence type="ECO:0000256" key="2">
    <source>
        <dbReference type="ARBA" id="ARBA00022475"/>
    </source>
</evidence>
<feature type="transmembrane region" description="Helical" evidence="6">
    <location>
        <begin position="12"/>
        <end position="32"/>
    </location>
</feature>
<dbReference type="Pfam" id="PF09678">
    <property type="entry name" value="Caa3_CtaG"/>
    <property type="match status" value="1"/>
</dbReference>
<dbReference type="InterPro" id="IPR019108">
    <property type="entry name" value="Caa3_assmbl_CtaG-rel"/>
</dbReference>
<keyword evidence="2" id="KW-1003">Cell membrane</keyword>
<keyword evidence="5 6" id="KW-0472">Membrane</keyword>
<evidence type="ECO:0000256" key="3">
    <source>
        <dbReference type="ARBA" id="ARBA00022692"/>
    </source>
</evidence>
<evidence type="ECO:0000256" key="4">
    <source>
        <dbReference type="ARBA" id="ARBA00022989"/>
    </source>
</evidence>
<feature type="transmembrane region" description="Helical" evidence="6">
    <location>
        <begin position="78"/>
        <end position="102"/>
    </location>
</feature>
<proteinExistence type="predicted"/>
<protein>
    <submittedName>
        <fullName evidence="7">Cytochrome c oxidase assembly protein</fullName>
    </submittedName>
</protein>
<feature type="transmembrane region" description="Helical" evidence="6">
    <location>
        <begin position="44"/>
        <end position="66"/>
    </location>
</feature>
<feature type="transmembrane region" description="Helical" evidence="6">
    <location>
        <begin position="126"/>
        <end position="145"/>
    </location>
</feature>
<dbReference type="EMBL" id="JBBDGM010000021">
    <property type="protein sequence ID" value="MEJ1089950.1"/>
    <property type="molecule type" value="Genomic_DNA"/>
</dbReference>
<keyword evidence="4 6" id="KW-1133">Transmembrane helix</keyword>
<keyword evidence="8" id="KW-1185">Reference proteome</keyword>
<comment type="subcellular location">
    <subcellularLocation>
        <location evidence="1">Cell membrane</location>
        <topology evidence="1">Multi-pass membrane protein</topology>
    </subcellularLocation>
</comment>
<gene>
    <name evidence="7" type="ORF">WDU99_16655</name>
</gene>
<evidence type="ECO:0000313" key="7">
    <source>
        <dbReference type="EMBL" id="MEJ1089950.1"/>
    </source>
</evidence>
<feature type="transmembrane region" description="Helical" evidence="6">
    <location>
        <begin position="235"/>
        <end position="261"/>
    </location>
</feature>
<keyword evidence="3 6" id="KW-0812">Transmembrane</keyword>
<comment type="caution">
    <text evidence="7">The sequence shown here is derived from an EMBL/GenBank/DDBJ whole genome shotgun (WGS) entry which is preliminary data.</text>
</comment>
<evidence type="ECO:0000256" key="1">
    <source>
        <dbReference type="ARBA" id="ARBA00004651"/>
    </source>
</evidence>
<feature type="transmembrane region" description="Helical" evidence="6">
    <location>
        <begin position="165"/>
        <end position="182"/>
    </location>
</feature>
<name>A0ABU8LG12_9MICO</name>